<dbReference type="GO" id="GO:0043161">
    <property type="term" value="P:proteasome-mediated ubiquitin-dependent protein catabolic process"/>
    <property type="evidence" value="ECO:0007669"/>
    <property type="project" value="TreeGrafter"/>
</dbReference>
<dbReference type="STRING" id="10029.G3IM40"/>
<dbReference type="FunCoup" id="G3IM40">
    <property type="interactions" value="2285"/>
</dbReference>
<name>G3IM40_CRIGR</name>
<dbReference type="AlphaFoldDB" id="G3IM40"/>
<keyword evidence="2" id="KW-0677">Repeat</keyword>
<dbReference type="Gene3D" id="1.25.10.10">
    <property type="entry name" value="Leucine-rich Repeat Variant"/>
    <property type="match status" value="1"/>
</dbReference>
<evidence type="ECO:0000256" key="1">
    <source>
        <dbReference type="ARBA" id="ARBA00002362"/>
    </source>
</evidence>
<dbReference type="Pfam" id="PF01851">
    <property type="entry name" value="PC_rep"/>
    <property type="match status" value="3"/>
</dbReference>
<protein>
    <submittedName>
        <fullName evidence="6">26S proteasome non-ATPase regulatory subunit 1</fullName>
    </submittedName>
</protein>
<dbReference type="InterPro" id="IPR016024">
    <property type="entry name" value="ARM-type_fold"/>
</dbReference>
<feature type="region of interest" description="Disordered" evidence="4">
    <location>
        <begin position="277"/>
        <end position="314"/>
    </location>
</feature>
<dbReference type="PANTHER" id="PTHR10943">
    <property type="entry name" value="26S PROTEASOME NON-ATPASE REGULATORY SUBUNIT"/>
    <property type="match status" value="1"/>
</dbReference>
<dbReference type="Pfam" id="PF21505">
    <property type="entry name" value="RPN2_N"/>
    <property type="match status" value="1"/>
</dbReference>
<feature type="domain" description="26S proteasome non-ATPase regulatory subunit 1/RPN2 N-terminal" evidence="5">
    <location>
        <begin position="3"/>
        <end position="270"/>
    </location>
</feature>
<keyword evidence="3 6" id="KW-0647">Proteasome</keyword>
<evidence type="ECO:0000259" key="5">
    <source>
        <dbReference type="Pfam" id="PF21505"/>
    </source>
</evidence>
<gene>
    <name evidence="6" type="ORF">I79_024971</name>
</gene>
<proteinExistence type="predicted"/>
<evidence type="ECO:0000256" key="4">
    <source>
        <dbReference type="SAM" id="MobiDB-lite"/>
    </source>
</evidence>
<dbReference type="PANTHER" id="PTHR10943:SF2">
    <property type="entry name" value="26S PROTEASOME NON-ATPASE REGULATORY SUBUNIT 1"/>
    <property type="match status" value="1"/>
</dbReference>
<reference evidence="7" key="1">
    <citation type="journal article" date="2011" name="Nat. Biotechnol.">
        <title>The genomic sequence of the Chinese hamster ovary (CHO)-K1 cell line.</title>
        <authorList>
            <person name="Xu X."/>
            <person name="Nagarajan H."/>
            <person name="Lewis N.E."/>
            <person name="Pan S."/>
            <person name="Cai Z."/>
            <person name="Liu X."/>
            <person name="Chen W."/>
            <person name="Xie M."/>
            <person name="Wang W."/>
            <person name="Hammond S."/>
            <person name="Andersen M.R."/>
            <person name="Neff N."/>
            <person name="Passarelli B."/>
            <person name="Koh W."/>
            <person name="Fan H.C."/>
            <person name="Wang J."/>
            <person name="Gui Y."/>
            <person name="Lee K.H."/>
            <person name="Betenbaugh M.J."/>
            <person name="Quake S.R."/>
            <person name="Famili I."/>
            <person name="Palsson B.O."/>
            <person name="Wang J."/>
        </authorList>
    </citation>
    <scope>NUCLEOTIDE SEQUENCE [LARGE SCALE GENOMIC DNA]</scope>
    <source>
        <strain evidence="7">CHO K1 cell line</strain>
    </source>
</reference>
<dbReference type="GO" id="GO:0008540">
    <property type="term" value="C:proteasome regulatory particle, base subcomplex"/>
    <property type="evidence" value="ECO:0007669"/>
    <property type="project" value="TreeGrafter"/>
</dbReference>
<accession>G3IM40</accession>
<dbReference type="Proteomes" id="UP000001075">
    <property type="component" value="Unassembled WGS sequence"/>
</dbReference>
<dbReference type="GO" id="GO:0005634">
    <property type="term" value="C:nucleus"/>
    <property type="evidence" value="ECO:0007669"/>
    <property type="project" value="TreeGrafter"/>
</dbReference>
<dbReference type="InterPro" id="IPR002015">
    <property type="entry name" value="Proteasome/cyclosome_rpt"/>
</dbReference>
<sequence length="539" mass="59591">MITSAAGIISLLDEEEPQLKEFALHKLNAVVNDFWAEISESVDKIEVLYEDEGFRSRQFAALVASKVFYHLGAFEESLNYALGAGDLFNVNDNSEYVETIIAKCIDHYTKQCVENADLPEGEKKPIDQRLEGIVNKMFQRCLDDHKYKQAIGIALETRRLDVFEKTILESNDVPGMLAYSLKLCMSLMQNKQFRNKVLRVLVKIYMNLEKPDFINVCQCLIFLDDPQAVSDILEKLVKEDNLLMAYQICFDLYESASQQFLSSVIQNLRTVGTPIASVPGSTNTGTVPGSEKDSDPMETEEKTGNTPVGKTPDVGHEKEALQLMATYLPKDTSPGSAYQEGGGLYALGLIHANHGGDIIDYLLNQLKNASNDIVRHGGSLGLGLAAMGTARQDVYDLLKTNLYQDDAVTGEAAGLALGLVMLGSKNAQAIEDMVGYAQETQHEKILRGLAVGIALVMYGRMEEADALIESLCRDKDPILRRSGMYTVAMAYCGSGNNKAIRRLLHVAVSALLFFRGKVEGKVCRWTIRGGGYLYHMSYI</sequence>
<comment type="function">
    <text evidence="1">Component of the 26S proteasome, a multiprotein complex involved in the ATP-dependent degradation of ubiquitinated proteins. This complex plays a key role in the maintenance of protein homeostasis by removing misfolded or damaged proteins, which could impair cellular functions, and by removing proteins whose functions are no longer required. Therefore, the proteasome participates in numerous cellular processes, including cell cycle progression, apoptosis, or DNA damage repair.</text>
</comment>
<dbReference type="InParanoid" id="G3IM40"/>
<dbReference type="InterPro" id="IPR048570">
    <property type="entry name" value="PSMD1_RPN2_N"/>
</dbReference>
<dbReference type="SUPFAM" id="SSF48371">
    <property type="entry name" value="ARM repeat"/>
    <property type="match status" value="1"/>
</dbReference>
<dbReference type="GO" id="GO:0034515">
    <property type="term" value="C:proteasome storage granule"/>
    <property type="evidence" value="ECO:0007669"/>
    <property type="project" value="TreeGrafter"/>
</dbReference>
<dbReference type="EMBL" id="JH004446">
    <property type="protein sequence ID" value="EGW13895.1"/>
    <property type="molecule type" value="Genomic_DNA"/>
</dbReference>
<feature type="compositionally biased region" description="Basic and acidic residues" evidence="4">
    <location>
        <begin position="290"/>
        <end position="303"/>
    </location>
</feature>
<evidence type="ECO:0000256" key="3">
    <source>
        <dbReference type="ARBA" id="ARBA00022942"/>
    </source>
</evidence>
<organism evidence="6 7">
    <name type="scientific">Cricetulus griseus</name>
    <name type="common">Chinese hamster</name>
    <name type="synonym">Cricetulus barabensis griseus</name>
    <dbReference type="NCBI Taxonomy" id="10029"/>
    <lineage>
        <taxon>Eukaryota</taxon>
        <taxon>Metazoa</taxon>
        <taxon>Chordata</taxon>
        <taxon>Craniata</taxon>
        <taxon>Vertebrata</taxon>
        <taxon>Euteleostomi</taxon>
        <taxon>Mammalia</taxon>
        <taxon>Eutheria</taxon>
        <taxon>Euarchontoglires</taxon>
        <taxon>Glires</taxon>
        <taxon>Rodentia</taxon>
        <taxon>Myomorpha</taxon>
        <taxon>Muroidea</taxon>
        <taxon>Cricetidae</taxon>
        <taxon>Cricetinae</taxon>
        <taxon>Cricetulus</taxon>
    </lineage>
</organism>
<dbReference type="FunFam" id="1.25.10.10:FF:000426">
    <property type="entry name" value="Proteasome 26S subunit, non-ATPase 1"/>
    <property type="match status" value="1"/>
</dbReference>
<evidence type="ECO:0000313" key="6">
    <source>
        <dbReference type="EMBL" id="EGW13895.1"/>
    </source>
</evidence>
<evidence type="ECO:0000256" key="2">
    <source>
        <dbReference type="ARBA" id="ARBA00022737"/>
    </source>
</evidence>
<evidence type="ECO:0000313" key="7">
    <source>
        <dbReference type="Proteomes" id="UP000001075"/>
    </source>
</evidence>
<dbReference type="InterPro" id="IPR011989">
    <property type="entry name" value="ARM-like"/>
</dbReference>